<protein>
    <submittedName>
        <fullName evidence="1">Uncharacterized protein</fullName>
    </submittedName>
</protein>
<gene>
    <name evidence="1" type="ORF">Ddye_030635</name>
</gene>
<dbReference type="PANTHER" id="PTHR34956">
    <property type="entry name" value="OS05G0397300 PROTEIN"/>
    <property type="match status" value="1"/>
</dbReference>
<reference evidence="1" key="1">
    <citation type="journal article" date="2023" name="Plant J.">
        <title>Genome sequences and population genomics provide insights into the demographic history, inbreeding, and mutation load of two 'living fossil' tree species of Dipteronia.</title>
        <authorList>
            <person name="Feng Y."/>
            <person name="Comes H.P."/>
            <person name="Chen J."/>
            <person name="Zhu S."/>
            <person name="Lu R."/>
            <person name="Zhang X."/>
            <person name="Li P."/>
            <person name="Qiu J."/>
            <person name="Olsen K.M."/>
            <person name="Qiu Y."/>
        </authorList>
    </citation>
    <scope>NUCLEOTIDE SEQUENCE</scope>
    <source>
        <strain evidence="1">KIB01</strain>
    </source>
</reference>
<dbReference type="AlphaFoldDB" id="A0AAD9THR0"/>
<proteinExistence type="predicted"/>
<dbReference type="PANTHER" id="PTHR34956:SF1">
    <property type="entry name" value="DUF4005 DOMAIN-CONTAINING PROTEIN"/>
    <property type="match status" value="1"/>
</dbReference>
<keyword evidence="2" id="KW-1185">Reference proteome</keyword>
<sequence>MYIVHTYHVSQNIFQAQHPSLRFKLSPMDFHYTSQFDDVNEDDVLYAELRRQILLLTADNDEDCEDFVRKKRPNSIERNSNTSMSLSTTLQPGSYFNWWGNPKSDCVPTWLVNLWRNGNGNGNGTGVFIPRIVNTRRHKLAGQYSTILLVREYNSVIK</sequence>
<evidence type="ECO:0000313" key="1">
    <source>
        <dbReference type="EMBL" id="KAK2635843.1"/>
    </source>
</evidence>
<dbReference type="EMBL" id="JANJYI010000009">
    <property type="protein sequence ID" value="KAK2635843.1"/>
    <property type="molecule type" value="Genomic_DNA"/>
</dbReference>
<comment type="caution">
    <text evidence="1">The sequence shown here is derived from an EMBL/GenBank/DDBJ whole genome shotgun (WGS) entry which is preliminary data.</text>
</comment>
<dbReference type="Proteomes" id="UP001280121">
    <property type="component" value="Unassembled WGS sequence"/>
</dbReference>
<accession>A0AAD9THR0</accession>
<evidence type="ECO:0000313" key="2">
    <source>
        <dbReference type="Proteomes" id="UP001280121"/>
    </source>
</evidence>
<organism evidence="1 2">
    <name type="scientific">Dipteronia dyeriana</name>
    <dbReference type="NCBI Taxonomy" id="168575"/>
    <lineage>
        <taxon>Eukaryota</taxon>
        <taxon>Viridiplantae</taxon>
        <taxon>Streptophyta</taxon>
        <taxon>Embryophyta</taxon>
        <taxon>Tracheophyta</taxon>
        <taxon>Spermatophyta</taxon>
        <taxon>Magnoliopsida</taxon>
        <taxon>eudicotyledons</taxon>
        <taxon>Gunneridae</taxon>
        <taxon>Pentapetalae</taxon>
        <taxon>rosids</taxon>
        <taxon>malvids</taxon>
        <taxon>Sapindales</taxon>
        <taxon>Sapindaceae</taxon>
        <taxon>Hippocastanoideae</taxon>
        <taxon>Acereae</taxon>
        <taxon>Dipteronia</taxon>
    </lineage>
</organism>
<name>A0AAD9THR0_9ROSI</name>